<reference evidence="14 15" key="1">
    <citation type="submission" date="2018-08" db="EMBL/GenBank/DDBJ databases">
        <title>Aphanomyces genome sequencing and annotation.</title>
        <authorList>
            <person name="Minardi D."/>
            <person name="Oidtmann B."/>
            <person name="Van Der Giezen M."/>
            <person name="Studholme D.J."/>
        </authorList>
    </citation>
    <scope>NUCLEOTIDE SEQUENCE [LARGE SCALE GENOMIC DNA]</scope>
    <source>
        <strain evidence="14 15">Sv</strain>
    </source>
</reference>
<evidence type="ECO:0000256" key="5">
    <source>
        <dbReference type="ARBA" id="ARBA00022792"/>
    </source>
</evidence>
<feature type="compositionally biased region" description="Acidic residues" evidence="12">
    <location>
        <begin position="420"/>
        <end position="435"/>
    </location>
</feature>
<dbReference type="InterPro" id="IPR003593">
    <property type="entry name" value="AAA+_ATPase"/>
</dbReference>
<dbReference type="Pfam" id="PF00004">
    <property type="entry name" value="AAA"/>
    <property type="match status" value="1"/>
</dbReference>
<dbReference type="PANTHER" id="PTHR23070">
    <property type="entry name" value="BCS1 AAA-TYPE ATPASE"/>
    <property type="match status" value="1"/>
</dbReference>
<feature type="domain" description="AAA+ ATPase" evidence="13">
    <location>
        <begin position="214"/>
        <end position="343"/>
    </location>
</feature>
<organism evidence="14 15">
    <name type="scientific">Aphanomyces astaci</name>
    <name type="common">Crayfish plague agent</name>
    <dbReference type="NCBI Taxonomy" id="112090"/>
    <lineage>
        <taxon>Eukaryota</taxon>
        <taxon>Sar</taxon>
        <taxon>Stramenopiles</taxon>
        <taxon>Oomycota</taxon>
        <taxon>Saprolegniomycetes</taxon>
        <taxon>Saprolegniales</taxon>
        <taxon>Verrucalvaceae</taxon>
        <taxon>Aphanomyces</taxon>
    </lineage>
</organism>
<evidence type="ECO:0000256" key="6">
    <source>
        <dbReference type="ARBA" id="ARBA00022801"/>
    </source>
</evidence>
<dbReference type="InterPro" id="IPR050747">
    <property type="entry name" value="Mitochondrial_chaperone_BCS1"/>
</dbReference>
<name>A0A418DGZ3_APHAT</name>
<dbReference type="Pfam" id="PF25426">
    <property type="entry name" value="AAA_lid_BCS1"/>
    <property type="match status" value="1"/>
</dbReference>
<dbReference type="InterPro" id="IPR003959">
    <property type="entry name" value="ATPase_AAA_core"/>
</dbReference>
<keyword evidence="10" id="KW-0472">Membrane</keyword>
<dbReference type="InterPro" id="IPR057495">
    <property type="entry name" value="AAA_lid_BCS1"/>
</dbReference>
<evidence type="ECO:0000256" key="11">
    <source>
        <dbReference type="ARBA" id="ARBA00048778"/>
    </source>
</evidence>
<comment type="subcellular location">
    <subcellularLocation>
        <location evidence="1">Mitochondrion inner membrane</location>
        <topology evidence="1">Single-pass membrane protein</topology>
    </subcellularLocation>
</comment>
<evidence type="ECO:0000256" key="2">
    <source>
        <dbReference type="ARBA" id="ARBA00007448"/>
    </source>
</evidence>
<gene>
    <name evidence="14" type="ORF">DYB35_013278</name>
</gene>
<evidence type="ECO:0000313" key="15">
    <source>
        <dbReference type="Proteomes" id="UP000285712"/>
    </source>
</evidence>
<dbReference type="Proteomes" id="UP000285712">
    <property type="component" value="Unassembled WGS sequence"/>
</dbReference>
<comment type="catalytic activity">
    <reaction evidence="11">
        <text>ATP + H2O = ADP + phosphate + H(+)</text>
        <dbReference type="Rhea" id="RHEA:13065"/>
        <dbReference type="ChEBI" id="CHEBI:15377"/>
        <dbReference type="ChEBI" id="CHEBI:15378"/>
        <dbReference type="ChEBI" id="CHEBI:30616"/>
        <dbReference type="ChEBI" id="CHEBI:43474"/>
        <dbReference type="ChEBI" id="CHEBI:456216"/>
    </reaction>
    <physiologicalReaction direction="left-to-right" evidence="11">
        <dbReference type="Rhea" id="RHEA:13066"/>
    </physiologicalReaction>
</comment>
<dbReference type="SUPFAM" id="SSF52540">
    <property type="entry name" value="P-loop containing nucleoside triphosphate hydrolases"/>
    <property type="match status" value="1"/>
</dbReference>
<keyword evidence="9" id="KW-0496">Mitochondrion</keyword>
<evidence type="ECO:0000256" key="7">
    <source>
        <dbReference type="ARBA" id="ARBA00022840"/>
    </source>
</evidence>
<evidence type="ECO:0000256" key="4">
    <source>
        <dbReference type="ARBA" id="ARBA00022741"/>
    </source>
</evidence>
<keyword evidence="3" id="KW-0812">Transmembrane</keyword>
<dbReference type="InterPro" id="IPR027417">
    <property type="entry name" value="P-loop_NTPase"/>
</dbReference>
<evidence type="ECO:0000256" key="3">
    <source>
        <dbReference type="ARBA" id="ARBA00022692"/>
    </source>
</evidence>
<evidence type="ECO:0000259" key="13">
    <source>
        <dbReference type="SMART" id="SM00382"/>
    </source>
</evidence>
<dbReference type="GO" id="GO:0016887">
    <property type="term" value="F:ATP hydrolysis activity"/>
    <property type="evidence" value="ECO:0007669"/>
    <property type="project" value="InterPro"/>
</dbReference>
<evidence type="ECO:0000256" key="1">
    <source>
        <dbReference type="ARBA" id="ARBA00004434"/>
    </source>
</evidence>
<keyword evidence="6" id="KW-0378">Hydrolase</keyword>
<comment type="caution">
    <text evidence="14">The sequence shown here is derived from an EMBL/GenBank/DDBJ whole genome shotgun (WGS) entry which is preliminary data.</text>
</comment>
<dbReference type="SMART" id="SM00382">
    <property type="entry name" value="AAA"/>
    <property type="match status" value="1"/>
</dbReference>
<dbReference type="Pfam" id="PF08740">
    <property type="entry name" value="BCS1_N"/>
    <property type="match status" value="1"/>
</dbReference>
<evidence type="ECO:0000256" key="8">
    <source>
        <dbReference type="ARBA" id="ARBA00022989"/>
    </source>
</evidence>
<evidence type="ECO:0000313" key="14">
    <source>
        <dbReference type="EMBL" id="RHY94362.1"/>
    </source>
</evidence>
<dbReference type="Gene3D" id="3.40.50.300">
    <property type="entry name" value="P-loop containing nucleotide triphosphate hydrolases"/>
    <property type="match status" value="1"/>
</dbReference>
<dbReference type="GO" id="GO:0005524">
    <property type="term" value="F:ATP binding"/>
    <property type="evidence" value="ECO:0007669"/>
    <property type="project" value="UniProtKB-KW"/>
</dbReference>
<sequence length="449" mass="48959">MVSAAIPRSFHPFDPSVVASTSVDVANSTFVMVSSKDKSYGLILSYVATHLCGNEDHRSFDFSAGKKVTSSNYLDEDEDTHNKLVAGVGLHKFSWQQHTLHCLRQEEGDPVGTGCDAIQFESLVLFAPRVQSEATLQAFIDAVVAAAEATKQGYFSISRWSIGGEYWDEGDLAKARPLASVVLPAHIKADLIADIDDFVGDDSKAFYATHGIPYKRSYLFHGVPGAGKTSLIQALAGHYGRNIYLLQPTHPKMTDDSLQTAMEQVPKKSIVVLEDIDALFTKNRRKKVEDSPLTFSGLLNALDGVGGHDGHLVVLTTNFRDQLDDALIRNGRVDVHVAFAHASPDQMADMFLAFYPRETRDRALAFADALVAALGPDRPLSTAALQHYFVTQRRSTADGAIANVDRVAIEIDARKKMAEEEADSDDDETEGDDKDDEGKDDVGANKTAP</sequence>
<keyword evidence="8" id="KW-1133">Transmembrane helix</keyword>
<dbReference type="InterPro" id="IPR014851">
    <property type="entry name" value="BCS1_N"/>
</dbReference>
<keyword evidence="5" id="KW-0999">Mitochondrion inner membrane</keyword>
<evidence type="ECO:0000256" key="9">
    <source>
        <dbReference type="ARBA" id="ARBA00023128"/>
    </source>
</evidence>
<protein>
    <recommendedName>
        <fullName evidence="13">AAA+ ATPase domain-containing protein</fullName>
    </recommendedName>
</protein>
<proteinExistence type="inferred from homology"/>
<comment type="similarity">
    <text evidence="2">Belongs to the AAA ATPase family. BCS1 subfamily.</text>
</comment>
<evidence type="ECO:0000256" key="10">
    <source>
        <dbReference type="ARBA" id="ARBA00023136"/>
    </source>
</evidence>
<accession>A0A418DGZ3</accession>
<feature type="region of interest" description="Disordered" evidence="12">
    <location>
        <begin position="413"/>
        <end position="449"/>
    </location>
</feature>
<dbReference type="AlphaFoldDB" id="A0A418DGZ3"/>
<dbReference type="VEuPathDB" id="FungiDB:H257_16365"/>
<dbReference type="GO" id="GO:0005743">
    <property type="term" value="C:mitochondrial inner membrane"/>
    <property type="evidence" value="ECO:0007669"/>
    <property type="project" value="UniProtKB-SubCell"/>
</dbReference>
<evidence type="ECO:0000256" key="12">
    <source>
        <dbReference type="SAM" id="MobiDB-lite"/>
    </source>
</evidence>
<keyword evidence="7" id="KW-0067">ATP-binding</keyword>
<dbReference type="EMBL" id="QUTG01002860">
    <property type="protein sequence ID" value="RHY94362.1"/>
    <property type="molecule type" value="Genomic_DNA"/>
</dbReference>
<keyword evidence="4" id="KW-0547">Nucleotide-binding</keyword>